<proteinExistence type="predicted"/>
<keyword evidence="4" id="KW-1185">Reference proteome</keyword>
<protein>
    <submittedName>
        <fullName evidence="2">(pine wood nematode) hypothetical protein</fullName>
    </submittedName>
</protein>
<organism evidence="3 5">
    <name type="scientific">Bursaphelenchus xylophilus</name>
    <name type="common">Pinewood nematode worm</name>
    <name type="synonym">Aphelenchoides xylophilus</name>
    <dbReference type="NCBI Taxonomy" id="6326"/>
    <lineage>
        <taxon>Eukaryota</taxon>
        <taxon>Metazoa</taxon>
        <taxon>Ecdysozoa</taxon>
        <taxon>Nematoda</taxon>
        <taxon>Chromadorea</taxon>
        <taxon>Rhabditida</taxon>
        <taxon>Tylenchina</taxon>
        <taxon>Tylenchomorpha</taxon>
        <taxon>Aphelenchoidea</taxon>
        <taxon>Aphelenchoididae</taxon>
        <taxon>Bursaphelenchus</taxon>
    </lineage>
</organism>
<accession>A0A1I7SR85</accession>
<reference evidence="5" key="1">
    <citation type="submission" date="2016-11" db="UniProtKB">
        <authorList>
            <consortium name="WormBaseParasite"/>
        </authorList>
    </citation>
    <scope>IDENTIFICATION</scope>
</reference>
<reference evidence="2" key="2">
    <citation type="submission" date="2020-09" db="EMBL/GenBank/DDBJ databases">
        <authorList>
            <person name="Kikuchi T."/>
        </authorList>
    </citation>
    <scope>NUCLEOTIDE SEQUENCE</scope>
    <source>
        <strain evidence="2">Ka4C1</strain>
    </source>
</reference>
<dbReference type="WBParaSite" id="BXY_1554900.1">
    <property type="protein sequence ID" value="BXY_1554900.1"/>
    <property type="gene ID" value="BXY_1554900"/>
</dbReference>
<dbReference type="Proteomes" id="UP000659654">
    <property type="component" value="Unassembled WGS sequence"/>
</dbReference>
<name>A0A1I7SR85_BURXY</name>
<gene>
    <name evidence="2" type="ORF">BXYJ_LOCUS7585</name>
</gene>
<dbReference type="EMBL" id="CAJFDI010000003">
    <property type="protein sequence ID" value="CAD5222650.1"/>
    <property type="molecule type" value="Genomic_DNA"/>
</dbReference>
<evidence type="ECO:0000256" key="1">
    <source>
        <dbReference type="SAM" id="MobiDB-lite"/>
    </source>
</evidence>
<dbReference type="EMBL" id="CAJFCV020000003">
    <property type="protein sequence ID" value="CAG9110976.1"/>
    <property type="molecule type" value="Genomic_DNA"/>
</dbReference>
<evidence type="ECO:0000313" key="2">
    <source>
        <dbReference type="EMBL" id="CAD5222650.1"/>
    </source>
</evidence>
<dbReference type="AlphaFoldDB" id="A0A1I7SR85"/>
<sequence length="72" mass="7774">MAAAAFSIADFSPPSFIRIHEKGISFERGGRRNESPPPGLTFNLPLEKIGGKHNGFEGKAIRPHPRAYPGAC</sequence>
<evidence type="ECO:0000313" key="4">
    <source>
        <dbReference type="Proteomes" id="UP000659654"/>
    </source>
</evidence>
<evidence type="ECO:0000313" key="3">
    <source>
        <dbReference type="Proteomes" id="UP000095284"/>
    </source>
</evidence>
<evidence type="ECO:0000313" key="5">
    <source>
        <dbReference type="WBParaSite" id="BXY_1554900.1"/>
    </source>
</evidence>
<dbReference type="Proteomes" id="UP000095284">
    <property type="component" value="Unplaced"/>
</dbReference>
<dbReference type="Proteomes" id="UP000582659">
    <property type="component" value="Unassembled WGS sequence"/>
</dbReference>
<feature type="region of interest" description="Disordered" evidence="1">
    <location>
        <begin position="53"/>
        <end position="72"/>
    </location>
</feature>